<dbReference type="GO" id="GO:0016491">
    <property type="term" value="F:oxidoreductase activity"/>
    <property type="evidence" value="ECO:0007669"/>
    <property type="project" value="UniProtKB-KW"/>
</dbReference>
<dbReference type="PANTHER" id="PTHR35457:SF1">
    <property type="entry name" value="HEME A SYNTHASE"/>
    <property type="match status" value="1"/>
</dbReference>
<keyword evidence="9 12" id="KW-0472">Membrane</keyword>
<dbReference type="GO" id="GO:0006784">
    <property type="term" value="P:heme A biosynthetic process"/>
    <property type="evidence" value="ECO:0007669"/>
    <property type="project" value="InterPro"/>
</dbReference>
<name>A0A6J7EYZ8_9ZZZZ</name>
<evidence type="ECO:0000256" key="9">
    <source>
        <dbReference type="ARBA" id="ARBA00023136"/>
    </source>
</evidence>
<dbReference type="InterPro" id="IPR003780">
    <property type="entry name" value="COX15/CtaA_fam"/>
</dbReference>
<proteinExistence type="predicted"/>
<feature type="transmembrane region" description="Helical" evidence="12">
    <location>
        <begin position="92"/>
        <end position="112"/>
    </location>
</feature>
<dbReference type="Pfam" id="PF02628">
    <property type="entry name" value="COX15-CtaA"/>
    <property type="match status" value="1"/>
</dbReference>
<keyword evidence="2" id="KW-1003">Cell membrane</keyword>
<feature type="transmembrane region" description="Helical" evidence="12">
    <location>
        <begin position="231"/>
        <end position="251"/>
    </location>
</feature>
<dbReference type="GO" id="GO:0016020">
    <property type="term" value="C:membrane"/>
    <property type="evidence" value="ECO:0007669"/>
    <property type="project" value="UniProtKB-SubCell"/>
</dbReference>
<keyword evidence="4" id="KW-0479">Metal-binding</keyword>
<keyword evidence="5 12" id="KW-1133">Transmembrane helix</keyword>
<protein>
    <submittedName>
        <fullName evidence="13">Unannotated protein</fullName>
    </submittedName>
</protein>
<evidence type="ECO:0000256" key="1">
    <source>
        <dbReference type="ARBA" id="ARBA00004141"/>
    </source>
</evidence>
<evidence type="ECO:0000256" key="11">
    <source>
        <dbReference type="ARBA" id="ARBA00023444"/>
    </source>
</evidence>
<feature type="transmembrane region" description="Helical" evidence="12">
    <location>
        <begin position="257"/>
        <end position="276"/>
    </location>
</feature>
<evidence type="ECO:0000256" key="8">
    <source>
        <dbReference type="ARBA" id="ARBA00023133"/>
    </source>
</evidence>
<keyword evidence="7" id="KW-0408">Iron</keyword>
<reference evidence="13" key="1">
    <citation type="submission" date="2020-05" db="EMBL/GenBank/DDBJ databases">
        <authorList>
            <person name="Chiriac C."/>
            <person name="Salcher M."/>
            <person name="Ghai R."/>
            <person name="Kavagutti S V."/>
        </authorList>
    </citation>
    <scope>NUCLEOTIDE SEQUENCE</scope>
</reference>
<keyword evidence="8" id="KW-0350">Heme biosynthesis</keyword>
<evidence type="ECO:0000256" key="2">
    <source>
        <dbReference type="ARBA" id="ARBA00022475"/>
    </source>
</evidence>
<evidence type="ECO:0000256" key="12">
    <source>
        <dbReference type="SAM" id="Phobius"/>
    </source>
</evidence>
<evidence type="ECO:0000256" key="5">
    <source>
        <dbReference type="ARBA" id="ARBA00022989"/>
    </source>
</evidence>
<evidence type="ECO:0000256" key="6">
    <source>
        <dbReference type="ARBA" id="ARBA00023002"/>
    </source>
</evidence>
<organism evidence="13">
    <name type="scientific">freshwater metagenome</name>
    <dbReference type="NCBI Taxonomy" id="449393"/>
    <lineage>
        <taxon>unclassified sequences</taxon>
        <taxon>metagenomes</taxon>
        <taxon>ecological metagenomes</taxon>
    </lineage>
</organism>
<comment type="subcellular location">
    <subcellularLocation>
        <location evidence="1">Membrane</location>
        <topology evidence="1">Multi-pass membrane protein</topology>
    </subcellularLocation>
</comment>
<sequence>MTPTTYRKISIAALVALCIIVVSGAAVRLSGSGLGCADWPNCSAEKFIDVSTTHGAIEQINRLFTGVVMIVVIAAVLGAMKRRPRRRDLTTIAVLIALGVPMQGLVGAIVVLTKLNPFANQQHFLLSMVLVGLGTVLVRRSGEADGGVRAAVVSTATAAWVKGITVLTGLALVTGTFVTGAGPHAGDEKAKRFHVAISTVARIHGIAVMCVIAVTLALLWRLRVRHADRAVLDNVLTTWTVLAIAQAAIGYTQYFTGVPAVLVGFHVALATGLWVATMQLWLSIRSVTGDDDQA</sequence>
<gene>
    <name evidence="13" type="ORF">UFOPK3376_02597</name>
</gene>
<evidence type="ECO:0000256" key="7">
    <source>
        <dbReference type="ARBA" id="ARBA00023004"/>
    </source>
</evidence>
<comment type="pathway">
    <text evidence="11">Porphyrin-containing compound metabolism.</text>
</comment>
<feature type="transmembrane region" description="Helical" evidence="12">
    <location>
        <begin position="193"/>
        <end position="219"/>
    </location>
</feature>
<dbReference type="AlphaFoldDB" id="A0A6J7EYZ8"/>
<accession>A0A6J7EYZ8</accession>
<evidence type="ECO:0000256" key="10">
    <source>
        <dbReference type="ARBA" id="ARBA00023157"/>
    </source>
</evidence>
<dbReference type="GO" id="GO:0046872">
    <property type="term" value="F:metal ion binding"/>
    <property type="evidence" value="ECO:0007669"/>
    <property type="project" value="UniProtKB-KW"/>
</dbReference>
<dbReference type="PANTHER" id="PTHR35457">
    <property type="entry name" value="HEME A SYNTHASE"/>
    <property type="match status" value="1"/>
</dbReference>
<dbReference type="InterPro" id="IPR050450">
    <property type="entry name" value="COX15/CtaA_HemeA_synthase"/>
</dbReference>
<keyword evidence="6" id="KW-0560">Oxidoreductase</keyword>
<feature type="transmembrane region" description="Helical" evidence="12">
    <location>
        <begin position="118"/>
        <end position="138"/>
    </location>
</feature>
<keyword evidence="3 12" id="KW-0812">Transmembrane</keyword>
<evidence type="ECO:0000256" key="3">
    <source>
        <dbReference type="ARBA" id="ARBA00022692"/>
    </source>
</evidence>
<evidence type="ECO:0000256" key="4">
    <source>
        <dbReference type="ARBA" id="ARBA00022723"/>
    </source>
</evidence>
<evidence type="ECO:0000313" key="13">
    <source>
        <dbReference type="EMBL" id="CAB4888456.1"/>
    </source>
</evidence>
<keyword evidence="10" id="KW-1015">Disulfide bond</keyword>
<dbReference type="EMBL" id="CAFBLP010000089">
    <property type="protein sequence ID" value="CAB4888456.1"/>
    <property type="molecule type" value="Genomic_DNA"/>
</dbReference>
<feature type="transmembrane region" description="Helical" evidence="12">
    <location>
        <begin position="63"/>
        <end position="80"/>
    </location>
</feature>